<feature type="transmembrane region" description="Helical" evidence="5">
    <location>
        <begin position="51"/>
        <end position="75"/>
    </location>
</feature>
<comment type="caution">
    <text evidence="6">The sequence shown here is derived from an EMBL/GenBank/DDBJ whole genome shotgun (WGS) entry which is preliminary data.</text>
</comment>
<feature type="transmembrane region" description="Helical" evidence="5">
    <location>
        <begin position="264"/>
        <end position="285"/>
    </location>
</feature>
<evidence type="ECO:0000256" key="4">
    <source>
        <dbReference type="ARBA" id="ARBA00023136"/>
    </source>
</evidence>
<feature type="transmembrane region" description="Helical" evidence="5">
    <location>
        <begin position="330"/>
        <end position="351"/>
    </location>
</feature>
<evidence type="ECO:0000256" key="1">
    <source>
        <dbReference type="ARBA" id="ARBA00004141"/>
    </source>
</evidence>
<feature type="transmembrane region" description="Helical" evidence="5">
    <location>
        <begin position="239"/>
        <end position="258"/>
    </location>
</feature>
<dbReference type="PANTHER" id="PTHR11040:SF203">
    <property type="entry name" value="FI18611P1-RELATED"/>
    <property type="match status" value="1"/>
</dbReference>
<evidence type="ECO:0008006" key="8">
    <source>
        <dbReference type="Google" id="ProtNLM"/>
    </source>
</evidence>
<dbReference type="AlphaFoldDB" id="A0A8S1DYB9"/>
<keyword evidence="3 5" id="KW-1133">Transmembrane helix</keyword>
<dbReference type="EMBL" id="CADEPI010000454">
    <property type="protein sequence ID" value="CAB3386112.1"/>
    <property type="molecule type" value="Genomic_DNA"/>
</dbReference>
<dbReference type="Pfam" id="PF02535">
    <property type="entry name" value="Zip"/>
    <property type="match status" value="1"/>
</dbReference>
<gene>
    <name evidence="6" type="ORF">CLODIP_2_CD09693</name>
</gene>
<feature type="transmembrane region" description="Helical" evidence="5">
    <location>
        <begin position="297"/>
        <end position="318"/>
    </location>
</feature>
<feature type="transmembrane region" description="Helical" evidence="5">
    <location>
        <begin position="363"/>
        <end position="382"/>
    </location>
</feature>
<keyword evidence="7" id="KW-1185">Reference proteome</keyword>
<keyword evidence="4 5" id="KW-0472">Membrane</keyword>
<comment type="subcellular location">
    <subcellularLocation>
        <location evidence="1">Membrane</location>
        <topology evidence="1">Multi-pass membrane protein</topology>
    </subcellularLocation>
</comment>
<reference evidence="6 7" key="1">
    <citation type="submission" date="2020-04" db="EMBL/GenBank/DDBJ databases">
        <authorList>
            <person name="Alioto T."/>
            <person name="Alioto T."/>
            <person name="Gomez Garrido J."/>
        </authorList>
    </citation>
    <scope>NUCLEOTIDE SEQUENCE [LARGE SCALE GENOMIC DNA]</scope>
</reference>
<proteinExistence type="predicted"/>
<dbReference type="Proteomes" id="UP000494165">
    <property type="component" value="Unassembled WGS sequence"/>
</dbReference>
<evidence type="ECO:0000256" key="3">
    <source>
        <dbReference type="ARBA" id="ARBA00022989"/>
    </source>
</evidence>
<dbReference type="GO" id="GO:0005385">
    <property type="term" value="F:zinc ion transmembrane transporter activity"/>
    <property type="evidence" value="ECO:0007669"/>
    <property type="project" value="TreeGrafter"/>
</dbReference>
<evidence type="ECO:0000256" key="2">
    <source>
        <dbReference type="ARBA" id="ARBA00022692"/>
    </source>
</evidence>
<name>A0A8S1DYB9_9INSE</name>
<organism evidence="6 7">
    <name type="scientific">Cloeon dipterum</name>
    <dbReference type="NCBI Taxonomy" id="197152"/>
    <lineage>
        <taxon>Eukaryota</taxon>
        <taxon>Metazoa</taxon>
        <taxon>Ecdysozoa</taxon>
        <taxon>Arthropoda</taxon>
        <taxon>Hexapoda</taxon>
        <taxon>Insecta</taxon>
        <taxon>Pterygota</taxon>
        <taxon>Palaeoptera</taxon>
        <taxon>Ephemeroptera</taxon>
        <taxon>Pisciforma</taxon>
        <taxon>Baetidae</taxon>
        <taxon>Cloeon</taxon>
    </lineage>
</organism>
<evidence type="ECO:0000256" key="5">
    <source>
        <dbReference type="SAM" id="Phobius"/>
    </source>
</evidence>
<evidence type="ECO:0000313" key="6">
    <source>
        <dbReference type="EMBL" id="CAB3386112.1"/>
    </source>
</evidence>
<dbReference type="GO" id="GO:0005886">
    <property type="term" value="C:plasma membrane"/>
    <property type="evidence" value="ECO:0007669"/>
    <property type="project" value="TreeGrafter"/>
</dbReference>
<sequence>MVGADSQSIHRRHCVLIDDLGVISPLLLRVETILSQRGIVTMSEDKKDLNTARICVMVLLPTITLAFGVLPTWLAQIFKWDKKTIDGLKGKRAQSYFSLLLCFAGGVLMATVFMHLLPELENDCKEQVEIGNLPDLGEAVPWAMLFLSCGFFFVYFVEELAHSFVTWQKKGKSFKPAQPTPSIVEIEMNSGKTKYTVEDPNKTELQDGSLRIQVGCCAVQEHIILDEDEHSVMSNVRNVLTILALSCHCFFEGFAVGMEDTTAGIWYLFSAISSHKYVLSFCIGVEMLACNTKTILIYIYTGIFGLSSTFGIAGGWIIVETGSEGAEKHAAAVVLQGMAMGTILYVTFFEILQNEKSKRQNSYLQLASIIIGFVCMSLLMSLGKSHQ</sequence>
<feature type="transmembrane region" description="Helical" evidence="5">
    <location>
        <begin position="139"/>
        <end position="157"/>
    </location>
</feature>
<dbReference type="InterPro" id="IPR003689">
    <property type="entry name" value="ZIP"/>
</dbReference>
<dbReference type="OrthoDB" id="448280at2759"/>
<feature type="transmembrane region" description="Helical" evidence="5">
    <location>
        <begin position="96"/>
        <end position="117"/>
    </location>
</feature>
<keyword evidence="2 5" id="KW-0812">Transmembrane</keyword>
<accession>A0A8S1DYB9</accession>
<dbReference type="PANTHER" id="PTHR11040">
    <property type="entry name" value="ZINC/IRON TRANSPORTER"/>
    <property type="match status" value="1"/>
</dbReference>
<protein>
    <recommendedName>
        <fullName evidence="8">Zinc/iron permease</fullName>
    </recommendedName>
</protein>
<evidence type="ECO:0000313" key="7">
    <source>
        <dbReference type="Proteomes" id="UP000494165"/>
    </source>
</evidence>